<dbReference type="PANTHER" id="PTHR45943:SF1">
    <property type="entry name" value="E3 UBIQUITIN-PROTEIN LIGASE MYCBP2"/>
    <property type="match status" value="1"/>
</dbReference>
<organism evidence="5 6">
    <name type="scientific">Diaphorina citri</name>
    <name type="common">Asian citrus psyllid</name>
    <dbReference type="NCBI Taxonomy" id="121845"/>
    <lineage>
        <taxon>Eukaryota</taxon>
        <taxon>Metazoa</taxon>
        <taxon>Ecdysozoa</taxon>
        <taxon>Arthropoda</taxon>
        <taxon>Hexapoda</taxon>
        <taxon>Insecta</taxon>
        <taxon>Pterygota</taxon>
        <taxon>Neoptera</taxon>
        <taxon>Paraneoptera</taxon>
        <taxon>Hemiptera</taxon>
        <taxon>Sternorrhyncha</taxon>
        <taxon>Psylloidea</taxon>
        <taxon>Psyllidae</taxon>
        <taxon>Diaphorininae</taxon>
        <taxon>Diaphorina</taxon>
    </lineage>
</organism>
<feature type="repeat" description="RCC1" evidence="2">
    <location>
        <begin position="622"/>
        <end position="671"/>
    </location>
</feature>
<dbReference type="SUPFAM" id="SSF50985">
    <property type="entry name" value="RCC1/BLIP-II"/>
    <property type="match status" value="1"/>
</dbReference>
<feature type="compositionally biased region" description="Basic residues" evidence="3">
    <location>
        <begin position="537"/>
        <end position="552"/>
    </location>
</feature>
<dbReference type="GO" id="GO:0005886">
    <property type="term" value="C:plasma membrane"/>
    <property type="evidence" value="ECO:0007669"/>
    <property type="project" value="TreeGrafter"/>
</dbReference>
<dbReference type="GO" id="GO:0007411">
    <property type="term" value="P:axon guidance"/>
    <property type="evidence" value="ECO:0007669"/>
    <property type="project" value="TreeGrafter"/>
</dbReference>
<name>A0A3Q0JK19_DIACI</name>
<dbReference type="GO" id="GO:0008582">
    <property type="term" value="P:regulation of synaptic assembly at neuromuscular junction"/>
    <property type="evidence" value="ECO:0007669"/>
    <property type="project" value="TreeGrafter"/>
</dbReference>
<evidence type="ECO:0000259" key="4">
    <source>
        <dbReference type="Pfam" id="PF08005"/>
    </source>
</evidence>
<dbReference type="InterPro" id="IPR009091">
    <property type="entry name" value="RCC1/BLIP-II"/>
</dbReference>
<dbReference type="InterPro" id="IPR000408">
    <property type="entry name" value="Reg_chr_condens"/>
</dbReference>
<evidence type="ECO:0000256" key="3">
    <source>
        <dbReference type="SAM" id="MobiDB-lite"/>
    </source>
</evidence>
<evidence type="ECO:0000256" key="2">
    <source>
        <dbReference type="PROSITE-ProRule" id="PRU00235"/>
    </source>
</evidence>
<feature type="domain" description="PHR" evidence="4">
    <location>
        <begin position="685"/>
        <end position="829"/>
    </location>
</feature>
<dbReference type="Gene3D" id="2.60.120.820">
    <property type="entry name" value="PHR domain"/>
    <property type="match status" value="2"/>
</dbReference>
<dbReference type="PaxDb" id="121845-A0A3Q0JK19"/>
<reference evidence="6" key="1">
    <citation type="submission" date="2025-08" db="UniProtKB">
        <authorList>
            <consortium name="RefSeq"/>
        </authorList>
    </citation>
    <scope>IDENTIFICATION</scope>
</reference>
<dbReference type="InterPro" id="IPR012983">
    <property type="entry name" value="PHR"/>
</dbReference>
<dbReference type="PANTHER" id="PTHR45943">
    <property type="entry name" value="E3 UBIQUITIN-PROTEIN LIGASE MYCBP2"/>
    <property type="match status" value="1"/>
</dbReference>
<protein>
    <submittedName>
        <fullName evidence="6">E3 ubiquitin-protein ligase MYCBP2-like</fullName>
    </submittedName>
</protein>
<dbReference type="RefSeq" id="XP_026687508.1">
    <property type="nucleotide sequence ID" value="XM_026831707.1"/>
</dbReference>
<sequence length="1659" mass="183513">MEVKNVSKGKISVDGEIELVGNFEAPYIELPWNASSFAVFATARLTVLEAWMKQACDIYTSSSSSPPLISLNPDQTDKKNSLKALEIAVEKNQESAVPKVVAVGLKSVFELIRESCLAQPELCIKALKALLDVIQGQYPETFKTEPSEVIDPLFDLLLDIATSCDSKSDAKQCESGNSLTAISCSCLLSLVTVRGETSKILQAITMLLMSPRRLALQNIYLPQVMTSLQKSVQSVVLEKLIAPDFISHGVPKSSKLMTFSFAPKELLKRTKSLKVYSMTCDGAHLYLHTSEGLFKLGSGYGGTIKSYIYLYKYDFFNDFPGWLGFAQGNLYFRNSLDMNKVDLICLDKTTFNVHCVLRLPKHVAHGVMFSDFEQLGVITSGKDVNLDVAMETVEEEETLDDEEGAGGGGGTSFGESELEGMCPPGLHKWTHEMCMVCTVCRECTGYSISCLSSMRSARIPGQECGCGEGDSGCSVCGCCRICAHENIDNSELAILGPSGAGDLHGMMRLDLIFGRPNIRLQEQLQKKLEERKQRLKGKLAMVKQHHASKLKTNRGASSSRGDKFPSQSSSQSSLSEDTTSDLEKEPKRVSTIPPARVYLPSDSPAIQVVCGLHHTVVLLENGDVFTFGSNSYGQLGVGDMMLRGGPVHIKLNVPVVQIAAGSYHTVVLTCKGDVYTFGNNQVSLGGGWGYSARAVEAIRFMVDTNVLLGGFGMFGGRGEYILKIKLIDIGTEGGDQEIEGEVLAETEEISFECDPRQKYPMLFDEPIPLQANRWYVAWAHMNGPSSDCGSCGQAMVTTDDNVVFYFKSSKKSNNGTDVVAGQIPQLLYRLITDNRQNSSMSSIRDGVYILSFDFASTVTKECFQSLVSLLKWSWNTLKTCINDTSQSKDLASTLLDLERLVYISRASLRLLRTYINKVYPKQVRGRKASGVESITLAECIGNVRSILSIIFCDVTSSSCQNPVYRKLVQDILEECRLTFVSCYHVFYPTAFLKWVCLCDLLITMNKGQISSCDRLASAMLASLCSPIVRLRRIFPIFPSVHFNEYSKKWPSEVSSRSALESPHHYPVLVEQMTSRTEGEIRHKDEIAKWSLKEVTDILLYILTSPMKQALKNKPQLHSSELVNNCAYLLTRLIAELSLLAVGASEDLGNTYGRTMYVTPSRFSRNNTTRTWNTGNGSPDAICFSVDQSGIIIAGVGIYGGAGYYEYNIELLDDSKSSGVPQEGDKPHHQKWNSLIQSQGSYGAEDIINDDIVEIKFEYPVFIKPNVKYAIRLRNFGGRCSNGDGGVSSVRGQDGTTFSFSTCSLSFNGTTQTRGQIPYILYYSNPQNENEEASSCNSPSKAEMEQLARKISLNLATEMMSRTSDVLVRSKQRVNDVNFNWDSILGSSAMMTILLPLVLSHVSRLATTDVKSAVDILLSIKELLPHVSCLNLLARAHNSYPNSNDMVDLCTTSHHYVWVESEHPYKPATVSNYRVSFPDCVKWLTVEFDPKCGTCQAEDTLQLFIPMRPENPSESSSYIAVTHKLSNGYTQWPQYTIVLPGNEVIFTLETASDYVKDDRAPSYGFKCLVTGYEWYYNPGEGLHRLESELSFLGAMCAASLLKKDLILPPTGEELDEEWGESLEDLMENVYSKHSQLLSKGFALSSIPTIHQALDGVLPYR</sequence>
<feature type="domain" description="PHR" evidence="4">
    <location>
        <begin position="1160"/>
        <end position="1322"/>
    </location>
</feature>
<feature type="region of interest" description="Disordered" evidence="3">
    <location>
        <begin position="537"/>
        <end position="595"/>
    </location>
</feature>
<evidence type="ECO:0000256" key="1">
    <source>
        <dbReference type="ARBA" id="ARBA00022786"/>
    </source>
</evidence>
<dbReference type="InterPro" id="IPR038648">
    <property type="entry name" value="PHR_sf"/>
</dbReference>
<dbReference type="STRING" id="121845.A0A3Q0JK19"/>
<dbReference type="GO" id="GO:0061630">
    <property type="term" value="F:ubiquitin protein ligase activity"/>
    <property type="evidence" value="ECO:0007669"/>
    <property type="project" value="TreeGrafter"/>
</dbReference>
<keyword evidence="5" id="KW-1185">Reference proteome</keyword>
<dbReference type="Proteomes" id="UP000079169">
    <property type="component" value="Unplaced"/>
</dbReference>
<accession>A0A3Q0JK19</accession>
<proteinExistence type="predicted"/>
<dbReference type="PROSITE" id="PS50012">
    <property type="entry name" value="RCC1_3"/>
    <property type="match status" value="1"/>
</dbReference>
<dbReference type="Pfam" id="PF00415">
    <property type="entry name" value="RCC1"/>
    <property type="match status" value="1"/>
</dbReference>
<dbReference type="Pfam" id="PF08005">
    <property type="entry name" value="PHR"/>
    <property type="match status" value="2"/>
</dbReference>
<keyword evidence="1" id="KW-0833">Ubl conjugation pathway</keyword>
<gene>
    <name evidence="6" type="primary">LOC103520673</name>
</gene>
<dbReference type="KEGG" id="dci:103520673"/>
<dbReference type="GeneID" id="103520673"/>
<dbReference type="PROSITE" id="PS00626">
    <property type="entry name" value="RCC1_2"/>
    <property type="match status" value="1"/>
</dbReference>
<evidence type="ECO:0000313" key="5">
    <source>
        <dbReference type="Proteomes" id="UP000079169"/>
    </source>
</evidence>
<evidence type="ECO:0000313" key="6">
    <source>
        <dbReference type="RefSeq" id="XP_026687508.1"/>
    </source>
</evidence>
<dbReference type="PRINTS" id="PR00633">
    <property type="entry name" value="RCCNDNSATION"/>
</dbReference>
<feature type="compositionally biased region" description="Low complexity" evidence="3">
    <location>
        <begin position="566"/>
        <end position="577"/>
    </location>
</feature>
<dbReference type="GO" id="GO:0005634">
    <property type="term" value="C:nucleus"/>
    <property type="evidence" value="ECO:0007669"/>
    <property type="project" value="TreeGrafter"/>
</dbReference>